<accession>A0A8H3XAB9</accession>
<dbReference type="InterPro" id="IPR027417">
    <property type="entry name" value="P-loop_NTPase"/>
</dbReference>
<dbReference type="PANTHER" id="PTHR14659">
    <property type="entry name" value="ALPHA- AND GAMMA-ADAPTIN-BINDING PROTEIN P34"/>
    <property type="match status" value="1"/>
</dbReference>
<dbReference type="EMBL" id="WTPW01001413">
    <property type="protein sequence ID" value="KAF0436990.1"/>
    <property type="molecule type" value="Genomic_DNA"/>
</dbReference>
<dbReference type="Proteomes" id="UP000439903">
    <property type="component" value="Unassembled WGS sequence"/>
</dbReference>
<keyword evidence="2" id="KW-1185">Reference proteome</keyword>
<gene>
    <name evidence="1" type="ORF">F8M41_004538</name>
</gene>
<dbReference type="SUPFAM" id="SSF52540">
    <property type="entry name" value="P-loop containing nucleoside triphosphate hydrolases"/>
    <property type="match status" value="1"/>
</dbReference>
<proteinExistence type="predicted"/>
<protein>
    <submittedName>
        <fullName evidence="1">Recombination protein irc6</fullName>
    </submittedName>
</protein>
<evidence type="ECO:0000313" key="1">
    <source>
        <dbReference type="EMBL" id="KAF0436990.1"/>
    </source>
</evidence>
<dbReference type="OrthoDB" id="10261384at2759"/>
<name>A0A8H3XAB9_GIGMA</name>
<dbReference type="Gene3D" id="3.40.50.11960">
    <property type="match status" value="1"/>
</dbReference>
<comment type="caution">
    <text evidence="1">The sequence shown here is derived from an EMBL/GenBank/DDBJ whole genome shotgun (WGS) entry which is preliminary data.</text>
</comment>
<dbReference type="Pfam" id="PF10199">
    <property type="entry name" value="Adaptin_binding"/>
    <property type="match status" value="1"/>
</dbReference>
<dbReference type="CDD" id="cd00882">
    <property type="entry name" value="Ras_like_GTPase"/>
    <property type="match status" value="1"/>
</dbReference>
<sequence length="316" mass="36285">MRNKILVLGRRGVGKLSIIKQLLSNTNQSIIDDVSKGSEDHSGKRVPWRIETKYYTAQVEFWIDETVQKDLVDTEVIKGYENEESGIGNVVDAVLFVFRKDQPSTFDDIHAYLSFIRTYEPSIILAIGTGKNEANDAKNKLHASEDAFESWCLENGFEYVDAEEEREENDERVGLNRVLEALQSNMWEGMVRKPLNDNDSHLEEHENYQELYEAIAQLKVDKKDNKDDLMSQLHDYNSAPFDNDDDEFFKDALPSQKELESMYNHIFGDFDDEDGLDKVLTRLNSLRERGKTLSDKERRKLAASVACSFGLHVGDE</sequence>
<evidence type="ECO:0000313" key="2">
    <source>
        <dbReference type="Proteomes" id="UP000439903"/>
    </source>
</evidence>
<dbReference type="AlphaFoldDB" id="A0A8H3XAB9"/>
<dbReference type="InterPro" id="IPR019341">
    <property type="entry name" value="Alpha/Gamma-adaptin-bd_p34"/>
</dbReference>
<organism evidence="1 2">
    <name type="scientific">Gigaspora margarita</name>
    <dbReference type="NCBI Taxonomy" id="4874"/>
    <lineage>
        <taxon>Eukaryota</taxon>
        <taxon>Fungi</taxon>
        <taxon>Fungi incertae sedis</taxon>
        <taxon>Mucoromycota</taxon>
        <taxon>Glomeromycotina</taxon>
        <taxon>Glomeromycetes</taxon>
        <taxon>Diversisporales</taxon>
        <taxon>Gigasporaceae</taxon>
        <taxon>Gigaspora</taxon>
    </lineage>
</organism>
<dbReference type="PANTHER" id="PTHR14659:SF1">
    <property type="entry name" value="ALPHA- AND GAMMA-ADAPTIN-BINDING PROTEIN P34"/>
    <property type="match status" value="1"/>
</dbReference>
<reference evidence="1 2" key="1">
    <citation type="journal article" date="2019" name="Environ. Microbiol.">
        <title>At the nexus of three kingdoms: the genome of the mycorrhizal fungus Gigaspora margarita provides insights into plant, endobacterial and fungal interactions.</title>
        <authorList>
            <person name="Venice F."/>
            <person name="Ghignone S."/>
            <person name="Salvioli di Fossalunga A."/>
            <person name="Amselem J."/>
            <person name="Novero M."/>
            <person name="Xianan X."/>
            <person name="Sedzielewska Toro K."/>
            <person name="Morin E."/>
            <person name="Lipzen A."/>
            <person name="Grigoriev I.V."/>
            <person name="Henrissat B."/>
            <person name="Martin F.M."/>
            <person name="Bonfante P."/>
        </authorList>
    </citation>
    <scope>NUCLEOTIDE SEQUENCE [LARGE SCALE GENOMIC DNA]</scope>
    <source>
        <strain evidence="1 2">BEG34</strain>
    </source>
</reference>